<dbReference type="AlphaFoldDB" id="A0A6C0AFJ2"/>
<reference evidence="1" key="1">
    <citation type="journal article" date="2020" name="Nature">
        <title>Giant virus diversity and host interactions through global metagenomics.</title>
        <authorList>
            <person name="Schulz F."/>
            <person name="Roux S."/>
            <person name="Paez-Espino D."/>
            <person name="Jungbluth S."/>
            <person name="Walsh D.A."/>
            <person name="Denef V.J."/>
            <person name="McMahon K.D."/>
            <person name="Konstantinidis K.T."/>
            <person name="Eloe-Fadrosh E.A."/>
            <person name="Kyrpides N.C."/>
            <person name="Woyke T."/>
        </authorList>
    </citation>
    <scope>NUCLEOTIDE SEQUENCE</scope>
    <source>
        <strain evidence="1">GVMAG-S-1021933-23</strain>
    </source>
</reference>
<name>A0A6C0AFJ2_9ZZZZ</name>
<sequence>MTEEKINDWVKNLSQKDIQYYIEYINYQKSKLCNDSFEDFMMKAEYEYTIKVLKSKLQDPYIKVNMIFIKPS</sequence>
<accession>A0A6C0AFJ2</accession>
<evidence type="ECO:0008006" key="2">
    <source>
        <dbReference type="Google" id="ProtNLM"/>
    </source>
</evidence>
<proteinExistence type="predicted"/>
<evidence type="ECO:0000313" key="1">
    <source>
        <dbReference type="EMBL" id="QHS78482.1"/>
    </source>
</evidence>
<organism evidence="1">
    <name type="scientific">viral metagenome</name>
    <dbReference type="NCBI Taxonomy" id="1070528"/>
    <lineage>
        <taxon>unclassified sequences</taxon>
        <taxon>metagenomes</taxon>
        <taxon>organismal metagenomes</taxon>
    </lineage>
</organism>
<dbReference type="EMBL" id="MN740597">
    <property type="protein sequence ID" value="QHS78482.1"/>
    <property type="molecule type" value="Genomic_DNA"/>
</dbReference>
<protein>
    <recommendedName>
        <fullName evidence="2">PH domain-containing protein</fullName>
    </recommendedName>
</protein>